<reference evidence="3 4" key="1">
    <citation type="submission" date="2024-05" db="EMBL/GenBank/DDBJ databases">
        <title>Haplotype-resolved chromosome-level genome assembly of Huyou (Citrus changshanensis).</title>
        <authorList>
            <person name="Miao C."/>
            <person name="Chen W."/>
            <person name="Wu Y."/>
            <person name="Wang L."/>
            <person name="Zhao S."/>
            <person name="Grierson D."/>
            <person name="Xu C."/>
            <person name="Chen K."/>
        </authorList>
    </citation>
    <scope>NUCLEOTIDE SEQUENCE [LARGE SCALE GENOMIC DNA]</scope>
    <source>
        <strain evidence="3">01-14</strain>
        <tissue evidence="3">Leaf</tissue>
    </source>
</reference>
<evidence type="ECO:0008006" key="5">
    <source>
        <dbReference type="Google" id="ProtNLM"/>
    </source>
</evidence>
<feature type="signal peptide" evidence="2">
    <location>
        <begin position="1"/>
        <end position="28"/>
    </location>
</feature>
<feature type="chain" id="PRO_5042819996" description="Bifunctional inhibitor/plant lipid transfer protein/seed storage helical domain-containing protein" evidence="2">
    <location>
        <begin position="29"/>
        <end position="208"/>
    </location>
</feature>
<dbReference type="EMBL" id="JBCGBO010000024">
    <property type="protein sequence ID" value="KAK9182618.1"/>
    <property type="molecule type" value="Genomic_DNA"/>
</dbReference>
<name>A0AAP0LQG0_9ROSI</name>
<dbReference type="AlphaFoldDB" id="A0AAP0LQG0"/>
<evidence type="ECO:0000256" key="2">
    <source>
        <dbReference type="SAM" id="SignalP"/>
    </source>
</evidence>
<gene>
    <name evidence="3" type="ORF">WN944_025763</name>
</gene>
<protein>
    <recommendedName>
        <fullName evidence="5">Bifunctional inhibitor/plant lipid transfer protein/seed storage helical domain-containing protein</fullName>
    </recommendedName>
</protein>
<keyword evidence="4" id="KW-1185">Reference proteome</keyword>
<accession>A0AAP0LQG0</accession>
<organism evidence="3 4">
    <name type="scientific">Citrus x changshan-huyou</name>
    <dbReference type="NCBI Taxonomy" id="2935761"/>
    <lineage>
        <taxon>Eukaryota</taxon>
        <taxon>Viridiplantae</taxon>
        <taxon>Streptophyta</taxon>
        <taxon>Embryophyta</taxon>
        <taxon>Tracheophyta</taxon>
        <taxon>Spermatophyta</taxon>
        <taxon>Magnoliopsida</taxon>
        <taxon>eudicotyledons</taxon>
        <taxon>Gunneridae</taxon>
        <taxon>Pentapetalae</taxon>
        <taxon>rosids</taxon>
        <taxon>malvids</taxon>
        <taxon>Sapindales</taxon>
        <taxon>Rutaceae</taxon>
        <taxon>Aurantioideae</taxon>
        <taxon>Citrus</taxon>
    </lineage>
</organism>
<keyword evidence="2" id="KW-0732">Signal</keyword>
<dbReference type="Proteomes" id="UP001428341">
    <property type="component" value="Unassembled WGS sequence"/>
</dbReference>
<evidence type="ECO:0000313" key="4">
    <source>
        <dbReference type="Proteomes" id="UP001428341"/>
    </source>
</evidence>
<sequence>MDLRRLVSKRLSWLLVLELWVLTPIVNSQIPGCSIEGIDLLQCLNQDNSSSIDICCKSLNQVVRAGYNCLCSLLAPSIPVLSSPLSLPLSNCLISVPPLSLCQVLAPMPVVIPPVPVENLTQPSAPSQTAPVPSSPTEVQVPLNTRRGDNSTAVAMRPESIEDHVPKLKCNVSKGGLNESANGSDGTRKLLHRSLFLSLALLGCILLA</sequence>
<comment type="caution">
    <text evidence="3">The sequence shown here is derived from an EMBL/GenBank/DDBJ whole genome shotgun (WGS) entry which is preliminary data.</text>
</comment>
<evidence type="ECO:0000256" key="1">
    <source>
        <dbReference type="SAM" id="MobiDB-lite"/>
    </source>
</evidence>
<evidence type="ECO:0000313" key="3">
    <source>
        <dbReference type="EMBL" id="KAK9182618.1"/>
    </source>
</evidence>
<feature type="region of interest" description="Disordered" evidence="1">
    <location>
        <begin position="122"/>
        <end position="150"/>
    </location>
</feature>
<proteinExistence type="predicted"/>
<feature type="compositionally biased region" description="Polar residues" evidence="1">
    <location>
        <begin position="122"/>
        <end position="138"/>
    </location>
</feature>